<dbReference type="Gene3D" id="3.40.33.10">
    <property type="entry name" value="CAP"/>
    <property type="match status" value="1"/>
</dbReference>
<gene>
    <name evidence="3" type="ORF">NBR_LOCUS22323</name>
</gene>
<dbReference type="Proteomes" id="UP000271162">
    <property type="component" value="Unassembled WGS sequence"/>
</dbReference>
<dbReference type="EMBL" id="UYSL01027788">
    <property type="protein sequence ID" value="VDL87078.1"/>
    <property type="molecule type" value="Genomic_DNA"/>
</dbReference>
<evidence type="ECO:0000313" key="5">
    <source>
        <dbReference type="WBParaSite" id="NBR_0002232201-mRNA-1"/>
    </source>
</evidence>
<keyword evidence="1" id="KW-0732">Signal</keyword>
<name>A0A0N4YYK0_NIPBR</name>
<dbReference type="SUPFAM" id="SSF55797">
    <property type="entry name" value="PR-1-like"/>
    <property type="match status" value="1"/>
</dbReference>
<evidence type="ECO:0000313" key="3">
    <source>
        <dbReference type="EMBL" id="VDL87078.1"/>
    </source>
</evidence>
<feature type="domain" description="SCP" evidence="2">
    <location>
        <begin position="36"/>
        <end position="180"/>
    </location>
</feature>
<dbReference type="STRING" id="27835.A0A0N4YYK0"/>
<organism evidence="5">
    <name type="scientific">Nippostrongylus brasiliensis</name>
    <name type="common">Rat hookworm</name>
    <dbReference type="NCBI Taxonomy" id="27835"/>
    <lineage>
        <taxon>Eukaryota</taxon>
        <taxon>Metazoa</taxon>
        <taxon>Ecdysozoa</taxon>
        <taxon>Nematoda</taxon>
        <taxon>Chromadorea</taxon>
        <taxon>Rhabditida</taxon>
        <taxon>Rhabditina</taxon>
        <taxon>Rhabditomorpha</taxon>
        <taxon>Strongyloidea</taxon>
        <taxon>Heligmosomidae</taxon>
        <taxon>Nippostrongylus</taxon>
    </lineage>
</organism>
<sequence>MPLVVALPVVVTFLASHIGPAEATTAFGCTGALTDAQREEFLNLMNDLRKEVAAGSTIMDASNTTLTAENMYKLDWSCDFEQMAQNLVQSCSAYPSYPPAENALIFKQTLPPAAPQTEPLKAALTEWKDSITTATWLADNGYLAVIKQFQEMVRAGALMVGCSESVCAGGVVASAGCIFNLP</sequence>
<dbReference type="WBParaSite" id="NBR_0002232201-mRNA-1">
    <property type="protein sequence ID" value="NBR_0002232201-mRNA-1"/>
    <property type="gene ID" value="NBR_0002232201"/>
</dbReference>
<evidence type="ECO:0000313" key="4">
    <source>
        <dbReference type="Proteomes" id="UP000271162"/>
    </source>
</evidence>
<dbReference type="Pfam" id="PF00188">
    <property type="entry name" value="CAP"/>
    <property type="match status" value="1"/>
</dbReference>
<proteinExistence type="predicted"/>
<accession>A0A0N4YYK0</accession>
<reference evidence="3 4" key="2">
    <citation type="submission" date="2018-11" db="EMBL/GenBank/DDBJ databases">
        <authorList>
            <consortium name="Pathogen Informatics"/>
        </authorList>
    </citation>
    <scope>NUCLEOTIDE SEQUENCE [LARGE SCALE GENOMIC DNA]</scope>
</reference>
<feature type="chain" id="PRO_5043126232" evidence="1">
    <location>
        <begin position="24"/>
        <end position="182"/>
    </location>
</feature>
<protein>
    <submittedName>
        <fullName evidence="5">SCP domain-containing protein</fullName>
    </submittedName>
</protein>
<evidence type="ECO:0000256" key="1">
    <source>
        <dbReference type="SAM" id="SignalP"/>
    </source>
</evidence>
<dbReference type="AlphaFoldDB" id="A0A0N4YYK0"/>
<keyword evidence="4" id="KW-1185">Reference proteome</keyword>
<feature type="signal peptide" evidence="1">
    <location>
        <begin position="1"/>
        <end position="23"/>
    </location>
</feature>
<evidence type="ECO:0000259" key="2">
    <source>
        <dbReference type="SMART" id="SM00198"/>
    </source>
</evidence>
<dbReference type="InterPro" id="IPR035940">
    <property type="entry name" value="CAP_sf"/>
</dbReference>
<dbReference type="OMA" id="LMVEYCT"/>
<dbReference type="InterPro" id="IPR014044">
    <property type="entry name" value="CAP_dom"/>
</dbReference>
<dbReference type="SMART" id="SM00198">
    <property type="entry name" value="SCP"/>
    <property type="match status" value="1"/>
</dbReference>
<reference evidence="5" key="1">
    <citation type="submission" date="2017-02" db="UniProtKB">
        <authorList>
            <consortium name="WormBaseParasite"/>
        </authorList>
    </citation>
    <scope>IDENTIFICATION</scope>
</reference>
<dbReference type="CDD" id="cd05380">
    <property type="entry name" value="CAP_euk"/>
    <property type="match status" value="1"/>
</dbReference>